<dbReference type="InterPro" id="IPR055414">
    <property type="entry name" value="LRR_R13L4/SHOC2-like"/>
</dbReference>
<dbReference type="InterPro" id="IPR050216">
    <property type="entry name" value="LRR_domain-containing"/>
</dbReference>
<dbReference type="AlphaFoldDB" id="X0UK33"/>
<dbReference type="Gene3D" id="3.80.10.10">
    <property type="entry name" value="Ribonuclease Inhibitor"/>
    <property type="match status" value="1"/>
</dbReference>
<dbReference type="EMBL" id="BARS01016617">
    <property type="protein sequence ID" value="GAF88855.1"/>
    <property type="molecule type" value="Genomic_DNA"/>
</dbReference>
<reference evidence="4" key="1">
    <citation type="journal article" date="2014" name="Front. Microbiol.">
        <title>High frequency of phylogenetically diverse reductive dehalogenase-homologous genes in deep subseafloor sedimentary metagenomes.</title>
        <authorList>
            <person name="Kawai M."/>
            <person name="Futagami T."/>
            <person name="Toyoda A."/>
            <person name="Takaki Y."/>
            <person name="Nishi S."/>
            <person name="Hori S."/>
            <person name="Arai W."/>
            <person name="Tsubouchi T."/>
            <person name="Morono Y."/>
            <person name="Uchiyama I."/>
            <person name="Ito T."/>
            <person name="Fujiyama A."/>
            <person name="Inagaki F."/>
            <person name="Takami H."/>
        </authorList>
    </citation>
    <scope>NUCLEOTIDE SEQUENCE</scope>
    <source>
        <strain evidence="4">Expedition CK06-06</strain>
    </source>
</reference>
<comment type="caution">
    <text evidence="4">The sequence shown here is derived from an EMBL/GenBank/DDBJ whole genome shotgun (WGS) entry which is preliminary data.</text>
</comment>
<evidence type="ECO:0000256" key="1">
    <source>
        <dbReference type="ARBA" id="ARBA00022614"/>
    </source>
</evidence>
<feature type="domain" description="Disease resistance R13L4/SHOC-2-like LRR" evidence="3">
    <location>
        <begin position="51"/>
        <end position="145"/>
    </location>
</feature>
<proteinExistence type="predicted"/>
<dbReference type="PANTHER" id="PTHR48051:SF54">
    <property type="entry name" value="LEUCINE-RICH REPEAT-CONTAINING PROTEIN"/>
    <property type="match status" value="1"/>
</dbReference>
<dbReference type="SUPFAM" id="SSF52058">
    <property type="entry name" value="L domain-like"/>
    <property type="match status" value="1"/>
</dbReference>
<protein>
    <recommendedName>
        <fullName evidence="3">Disease resistance R13L4/SHOC-2-like LRR domain-containing protein</fullName>
    </recommendedName>
</protein>
<dbReference type="InterPro" id="IPR001611">
    <property type="entry name" value="Leu-rich_rpt"/>
</dbReference>
<gene>
    <name evidence="4" type="ORF">S01H1_27308</name>
</gene>
<dbReference type="PANTHER" id="PTHR48051">
    <property type="match status" value="1"/>
</dbReference>
<evidence type="ECO:0000313" key="4">
    <source>
        <dbReference type="EMBL" id="GAF88855.1"/>
    </source>
</evidence>
<dbReference type="SMART" id="SM00369">
    <property type="entry name" value="LRR_TYP"/>
    <property type="match status" value="3"/>
</dbReference>
<accession>X0UK33</accession>
<dbReference type="PROSITE" id="PS51450">
    <property type="entry name" value="LRR"/>
    <property type="match status" value="1"/>
</dbReference>
<keyword evidence="1" id="KW-0433">Leucine-rich repeat</keyword>
<feature type="non-terminal residue" evidence="4">
    <location>
        <position position="157"/>
    </location>
</feature>
<name>X0UK33_9ZZZZ</name>
<dbReference type="InterPro" id="IPR003591">
    <property type="entry name" value="Leu-rich_rpt_typical-subtyp"/>
</dbReference>
<evidence type="ECO:0000259" key="3">
    <source>
        <dbReference type="Pfam" id="PF23598"/>
    </source>
</evidence>
<dbReference type="GO" id="GO:0005737">
    <property type="term" value="C:cytoplasm"/>
    <property type="evidence" value="ECO:0007669"/>
    <property type="project" value="TreeGrafter"/>
</dbReference>
<keyword evidence="2" id="KW-0677">Repeat</keyword>
<evidence type="ECO:0000256" key="2">
    <source>
        <dbReference type="ARBA" id="ARBA00022737"/>
    </source>
</evidence>
<sequence length="157" mass="18602">MSKNQNYHLPQIEMEVLQELESTINQTIPLMETCKYDKLGFSIRNNHVFGLSLAHQKLNNFPKSILRLKFLRELWFLENHIQHLPEKIGDLKYLIRIDMENNFSLLNLPESVWKLKELEVLGLGGNKFSNISERITELPNLKYLFLENNKFTKIPEF</sequence>
<organism evidence="4">
    <name type="scientific">marine sediment metagenome</name>
    <dbReference type="NCBI Taxonomy" id="412755"/>
    <lineage>
        <taxon>unclassified sequences</taxon>
        <taxon>metagenomes</taxon>
        <taxon>ecological metagenomes</taxon>
    </lineage>
</organism>
<dbReference type="InterPro" id="IPR032675">
    <property type="entry name" value="LRR_dom_sf"/>
</dbReference>
<dbReference type="Pfam" id="PF23598">
    <property type="entry name" value="LRR_14"/>
    <property type="match status" value="1"/>
</dbReference>